<comment type="caution">
    <text evidence="1">The sequence shown here is derived from an EMBL/GenBank/DDBJ whole genome shotgun (WGS) entry which is preliminary data.</text>
</comment>
<dbReference type="EMBL" id="BQOL01000002">
    <property type="protein sequence ID" value="GKI20401.1"/>
    <property type="molecule type" value="Genomic_DNA"/>
</dbReference>
<dbReference type="AlphaFoldDB" id="A0AA37KY84"/>
<proteinExistence type="predicted"/>
<organism evidence="1 2">
    <name type="scientific">Alistipes finegoldii</name>
    <dbReference type="NCBI Taxonomy" id="214856"/>
    <lineage>
        <taxon>Bacteria</taxon>
        <taxon>Pseudomonadati</taxon>
        <taxon>Bacteroidota</taxon>
        <taxon>Bacteroidia</taxon>
        <taxon>Bacteroidales</taxon>
        <taxon>Rikenellaceae</taxon>
        <taxon>Alistipes</taxon>
    </lineage>
</organism>
<accession>A0AA37KY84</accession>
<evidence type="ECO:0000313" key="2">
    <source>
        <dbReference type="Proteomes" id="UP001055105"/>
    </source>
</evidence>
<reference evidence="1" key="1">
    <citation type="submission" date="2022-01" db="EMBL/GenBank/DDBJ databases">
        <title>Novel bile acid biosynthetic pathways are enriched in the microbiome of centenarians.</title>
        <authorList>
            <person name="Sato Y."/>
            <person name="Atarashi K."/>
            <person name="Plichta R.D."/>
            <person name="Arai Y."/>
            <person name="Sasajima S."/>
            <person name="Kearney M.S."/>
            <person name="Suda W."/>
            <person name="Takeshita K."/>
            <person name="Sasaki T."/>
            <person name="Okamoto S."/>
            <person name="Skelly N.A."/>
            <person name="Okamura Y."/>
            <person name="Vlamakis H."/>
            <person name="Li Y."/>
            <person name="Tanoue T."/>
            <person name="Takei H."/>
            <person name="Nittono H."/>
            <person name="Narushima S."/>
            <person name="Irie J."/>
            <person name="Itoh H."/>
            <person name="Moriya K."/>
            <person name="Sugiura Y."/>
            <person name="Suematsu M."/>
            <person name="Moritoki N."/>
            <person name="Shibata S."/>
            <person name="Littman R.D."/>
            <person name="Fischbach A.M."/>
            <person name="Uwamino Y."/>
            <person name="Inoue T."/>
            <person name="Honda A."/>
            <person name="Hattori M."/>
            <person name="Murai T."/>
            <person name="Xavier J.R."/>
            <person name="Hirose N."/>
            <person name="Honda K."/>
        </authorList>
    </citation>
    <scope>NUCLEOTIDE SEQUENCE</scope>
    <source>
        <strain evidence="1">CE91-St16</strain>
    </source>
</reference>
<evidence type="ECO:0000313" key="1">
    <source>
        <dbReference type="EMBL" id="GKI20401.1"/>
    </source>
</evidence>
<name>A0AA37KY84_9BACT</name>
<sequence>MTFTQIPQQYAPLGGELRYTVTAAAAGTIDLRITDTGSADLIGARRFAGSASVSFDAAPCLRRAIRFSPVTGSTGFHVAEGRCIAAIVEAGMTPAGETAPANGEKAVSPERTFLPRRNIVAAPALLTAMPSVRTISPGESDELTLLCDEACTITVTAQAGDSATAESYRTKSGGVLVFRLDTRDFPDAETLTVDAGKCGSVSYTVVPAVSGGRRLAWRSSAGSIEHYTFPIEKSVTAETVKDRAYGTDGHLTAAARTERRTTLVSAYETRAVLETLSEITASPEVWLAEGGGYTPVDVTTPAAVVHRHAAVNCLEIEIRSKHKTRMPWN</sequence>
<protein>
    <submittedName>
        <fullName evidence="1">Uncharacterized protein</fullName>
    </submittedName>
</protein>
<gene>
    <name evidence="1" type="ORF">CE91St16_33090</name>
</gene>
<dbReference type="Proteomes" id="UP001055105">
    <property type="component" value="Unassembled WGS sequence"/>
</dbReference>
<dbReference type="RefSeq" id="WP_244077117.1">
    <property type="nucleotide sequence ID" value="NZ_AP025581.1"/>
</dbReference>